<dbReference type="EMBL" id="BK032494">
    <property type="protein sequence ID" value="DAD55493.1"/>
    <property type="molecule type" value="Genomic_DNA"/>
</dbReference>
<dbReference type="GO" id="GO:0003677">
    <property type="term" value="F:DNA binding"/>
    <property type="evidence" value="ECO:0007669"/>
    <property type="project" value="InterPro"/>
</dbReference>
<dbReference type="CDD" id="cd00093">
    <property type="entry name" value="HTH_XRE"/>
    <property type="match status" value="1"/>
</dbReference>
<name>A0A8D9PE26_9VIRU</name>
<sequence length="104" mass="11498">MNTLDYLSAVKKKLGIESDYALAKALGITHSAICGYRAGRSRIDDDTALKISEILDMNPLQVIAQANAERAKTPEMRSRWMGLAQKLQASFELLLLPVGRRPVL</sequence>
<reference evidence="2" key="1">
    <citation type="journal article" date="2021" name="Proc. Natl. Acad. Sci. U.S.A.">
        <title>A Catalog of Tens of Thousands of Viruses from Human Metagenomes Reveals Hidden Associations with Chronic Diseases.</title>
        <authorList>
            <person name="Tisza M.J."/>
            <person name="Buck C.B."/>
        </authorList>
    </citation>
    <scope>NUCLEOTIDE SEQUENCE</scope>
    <source>
        <strain evidence="2">Ct6nR3</strain>
    </source>
</reference>
<evidence type="ECO:0000259" key="1">
    <source>
        <dbReference type="PROSITE" id="PS50943"/>
    </source>
</evidence>
<dbReference type="InterPro" id="IPR010982">
    <property type="entry name" value="Lambda_DNA-bd_dom_sf"/>
</dbReference>
<protein>
    <submittedName>
        <fullName evidence="2">Helix turn helix protein</fullName>
    </submittedName>
</protein>
<feature type="domain" description="HTH cro/C1-type" evidence="1">
    <location>
        <begin position="21"/>
        <end position="62"/>
    </location>
</feature>
<dbReference type="SUPFAM" id="SSF47413">
    <property type="entry name" value="lambda repressor-like DNA-binding domains"/>
    <property type="match status" value="1"/>
</dbReference>
<dbReference type="Gene3D" id="1.10.260.40">
    <property type="entry name" value="lambda repressor-like DNA-binding domains"/>
    <property type="match status" value="1"/>
</dbReference>
<accession>A0A8D9PE26</accession>
<dbReference type="PROSITE" id="PS50943">
    <property type="entry name" value="HTH_CROC1"/>
    <property type="match status" value="1"/>
</dbReference>
<dbReference type="Pfam" id="PF01381">
    <property type="entry name" value="HTH_3"/>
    <property type="match status" value="1"/>
</dbReference>
<proteinExistence type="predicted"/>
<organism evidence="2">
    <name type="scientific">Corticoviridae sp</name>
    <dbReference type="NCBI Taxonomy" id="2832474"/>
    <lineage>
        <taxon>Viruses</taxon>
        <taxon>Varidnaviria</taxon>
        <taxon>Abadenavirae</taxon>
        <taxon>Produgelaviricota</taxon>
        <taxon>Belvinaviricetes</taxon>
        <taxon>Vinavirales</taxon>
        <taxon>Corticoviridae</taxon>
    </lineage>
</organism>
<evidence type="ECO:0000313" key="2">
    <source>
        <dbReference type="EMBL" id="DAD55493.1"/>
    </source>
</evidence>
<dbReference type="InterPro" id="IPR001387">
    <property type="entry name" value="Cro/C1-type_HTH"/>
</dbReference>